<reference evidence="1 2" key="1">
    <citation type="submission" date="2013-08" db="EMBL/GenBank/DDBJ databases">
        <authorList>
            <person name="Weinstock G."/>
            <person name="Sodergren E."/>
            <person name="Wylie T."/>
            <person name="Fulton L."/>
            <person name="Fulton R."/>
            <person name="Fronick C."/>
            <person name="O'Laughlin M."/>
            <person name="Godfrey J."/>
            <person name="Miner T."/>
            <person name="Herter B."/>
            <person name="Appelbaum E."/>
            <person name="Cordes M."/>
            <person name="Lek S."/>
            <person name="Wollam A."/>
            <person name="Pepin K.H."/>
            <person name="Palsikar V.B."/>
            <person name="Mitreva M."/>
            <person name="Wilson R.K."/>
        </authorList>
    </citation>
    <scope>NUCLEOTIDE SEQUENCE [LARGE SCALE GENOMIC DNA]</scope>
    <source>
        <strain evidence="1 2">F0580</strain>
    </source>
</reference>
<dbReference type="HOGENOM" id="CLU_1072146_0_0_11"/>
<proteinExistence type="predicted"/>
<dbReference type="EMBL" id="AWSI01000009">
    <property type="protein sequence ID" value="ERH31802.1"/>
    <property type="molecule type" value="Genomic_DNA"/>
</dbReference>
<dbReference type="AlphaFoldDB" id="U1SM95"/>
<protein>
    <submittedName>
        <fullName evidence="1">Uncharacterized protein</fullName>
    </submittedName>
</protein>
<gene>
    <name evidence="1" type="ORF">HMPREF9244_00240</name>
</gene>
<accession>U1SM95</accession>
<dbReference type="PATRIC" id="fig|1321816.3.peg.199"/>
<dbReference type="STRING" id="419015.HMPREF3214_00118"/>
<name>U1SM95_9BIFI</name>
<sequence>MNINATVPLHVGIVVGDDIRQVAKNIFDNKVFEVSLPTYDKEFPIASYNKQFGEVRTGFRDFAGEYAFSSGAGAWVTMMTLNSDGTFSGDFHDSDMGATGSGYPNGMRSESIFTGKFSNLRKIDENTFVATVASLNVSDTIGRQYVEYGVLITITEVYGMKQGQTAVFARQGRTASDIGEEAKIWIYPITGQELGTTLPRTSIFIGGVTIAMHYRKVMYLWITLLGTKALPAAPSNDDRVVLLRVSAITLITCREKEKN</sequence>
<dbReference type="Proteomes" id="UP000016519">
    <property type="component" value="Unassembled WGS sequence"/>
</dbReference>
<keyword evidence="2" id="KW-1185">Reference proteome</keyword>
<dbReference type="RefSeq" id="WP_021617392.1">
    <property type="nucleotide sequence ID" value="NZ_KE952640.1"/>
</dbReference>
<evidence type="ECO:0000313" key="1">
    <source>
        <dbReference type="EMBL" id="ERH31802.1"/>
    </source>
</evidence>
<comment type="caution">
    <text evidence="1">The sequence shown here is derived from an EMBL/GenBank/DDBJ whole genome shotgun (WGS) entry which is preliminary data.</text>
</comment>
<evidence type="ECO:0000313" key="2">
    <source>
        <dbReference type="Proteomes" id="UP000016519"/>
    </source>
</evidence>
<organism evidence="1 2">
    <name type="scientific">Alloscardovia omnicolens F0580</name>
    <dbReference type="NCBI Taxonomy" id="1321816"/>
    <lineage>
        <taxon>Bacteria</taxon>
        <taxon>Bacillati</taxon>
        <taxon>Actinomycetota</taxon>
        <taxon>Actinomycetes</taxon>
        <taxon>Bifidobacteriales</taxon>
        <taxon>Bifidobacteriaceae</taxon>
        <taxon>Alloscardovia</taxon>
    </lineage>
</organism>